<evidence type="ECO:0000313" key="2">
    <source>
        <dbReference type="EMBL" id="UOG74831.1"/>
    </source>
</evidence>
<dbReference type="EMBL" id="CP094669">
    <property type="protein sequence ID" value="UOG74831.1"/>
    <property type="molecule type" value="Genomic_DNA"/>
</dbReference>
<name>A0ABY4D143_9BACT</name>
<evidence type="ECO:0000313" key="3">
    <source>
        <dbReference type="Proteomes" id="UP000831113"/>
    </source>
</evidence>
<reference evidence="2 3" key="1">
    <citation type="submission" date="2022-03" db="EMBL/GenBank/DDBJ databases">
        <title>Hymenobactersp. isolated from the air.</title>
        <authorList>
            <person name="Won M."/>
            <person name="Kwon S.-W."/>
        </authorList>
    </citation>
    <scope>NUCLEOTIDE SEQUENCE [LARGE SCALE GENOMIC DNA]</scope>
    <source>
        <strain evidence="2 3">KACC 21982</strain>
    </source>
</reference>
<feature type="compositionally biased region" description="Low complexity" evidence="1">
    <location>
        <begin position="13"/>
        <end position="31"/>
    </location>
</feature>
<protein>
    <submittedName>
        <fullName evidence="2">Uncharacterized protein</fullName>
    </submittedName>
</protein>
<organism evidence="2 3">
    <name type="scientific">Hymenobacter tibetensis</name>
    <dbReference type="NCBI Taxonomy" id="497967"/>
    <lineage>
        <taxon>Bacteria</taxon>
        <taxon>Pseudomonadati</taxon>
        <taxon>Bacteroidota</taxon>
        <taxon>Cytophagia</taxon>
        <taxon>Cytophagales</taxon>
        <taxon>Hymenobacteraceae</taxon>
        <taxon>Hymenobacter</taxon>
    </lineage>
</organism>
<proteinExistence type="predicted"/>
<evidence type="ECO:0000256" key="1">
    <source>
        <dbReference type="SAM" id="MobiDB-lite"/>
    </source>
</evidence>
<keyword evidence="3" id="KW-1185">Reference proteome</keyword>
<sequence length="82" mass="8285">MNKTFESESDALATPSETPTTAQAPATTSGTDDAAREKQPVPAGNGAPDYSDVEIKTESDLPQPEKPGGSATEPESGGGYSG</sequence>
<dbReference type="Proteomes" id="UP000831113">
    <property type="component" value="Chromosome"/>
</dbReference>
<gene>
    <name evidence="2" type="ORF">MTX78_22290</name>
</gene>
<feature type="region of interest" description="Disordered" evidence="1">
    <location>
        <begin position="1"/>
        <end position="82"/>
    </location>
</feature>
<dbReference type="RefSeq" id="WP_243798464.1">
    <property type="nucleotide sequence ID" value="NZ_CP094669.1"/>
</dbReference>
<accession>A0ABY4D143</accession>